<dbReference type="EMBL" id="JACHEF010000001">
    <property type="protein sequence ID" value="MBB6408288.1"/>
    <property type="molecule type" value="Genomic_DNA"/>
</dbReference>
<proteinExistence type="inferred from homology"/>
<evidence type="ECO:0000313" key="6">
    <source>
        <dbReference type="Proteomes" id="UP000556329"/>
    </source>
</evidence>
<comment type="caution">
    <text evidence="5">The sequence shown here is derived from an EMBL/GenBank/DDBJ whole genome shotgun (WGS) entry which is preliminary data.</text>
</comment>
<dbReference type="PANTHER" id="PTHR46193:SF10">
    <property type="entry name" value="6-PHOSPHOGLUCONATE PHOSPHATASE"/>
    <property type="match status" value="1"/>
</dbReference>
<dbReference type="SFLD" id="SFLDG01135">
    <property type="entry name" value="C1.5.6:_HAD__Beta-PGM__Phospha"/>
    <property type="match status" value="1"/>
</dbReference>
<dbReference type="CDD" id="cd07526">
    <property type="entry name" value="HAD_BPGM_like"/>
    <property type="match status" value="1"/>
</dbReference>
<dbReference type="GO" id="GO:0046872">
    <property type="term" value="F:metal ion binding"/>
    <property type="evidence" value="ECO:0007669"/>
    <property type="project" value="UniProtKB-KW"/>
</dbReference>
<evidence type="ECO:0000313" key="5">
    <source>
        <dbReference type="EMBL" id="MBB6408288.1"/>
    </source>
</evidence>
<dbReference type="Gene3D" id="3.40.50.1000">
    <property type="entry name" value="HAD superfamily/HAD-like"/>
    <property type="match status" value="1"/>
</dbReference>
<dbReference type="InterPro" id="IPR006439">
    <property type="entry name" value="HAD-SF_hydro_IA"/>
</dbReference>
<dbReference type="Proteomes" id="UP000556329">
    <property type="component" value="Unassembled WGS sequence"/>
</dbReference>
<evidence type="ECO:0000256" key="4">
    <source>
        <dbReference type="ARBA" id="ARBA00022842"/>
    </source>
</evidence>
<dbReference type="Pfam" id="PF13419">
    <property type="entry name" value="HAD_2"/>
    <property type="match status" value="1"/>
</dbReference>
<dbReference type="Gene3D" id="1.10.150.240">
    <property type="entry name" value="Putative phosphatase, domain 2"/>
    <property type="match status" value="1"/>
</dbReference>
<dbReference type="InterPro" id="IPR036412">
    <property type="entry name" value="HAD-like_sf"/>
</dbReference>
<dbReference type="InterPro" id="IPR051600">
    <property type="entry name" value="Beta-PGM-like"/>
</dbReference>
<dbReference type="NCBIfam" id="TIGR01509">
    <property type="entry name" value="HAD-SF-IA-v3"/>
    <property type="match status" value="1"/>
</dbReference>
<evidence type="ECO:0000256" key="2">
    <source>
        <dbReference type="ARBA" id="ARBA00006171"/>
    </source>
</evidence>
<dbReference type="InterPro" id="IPR023214">
    <property type="entry name" value="HAD_sf"/>
</dbReference>
<gene>
    <name evidence="5" type="ORF">HNQ71_000932</name>
</gene>
<dbReference type="InterPro" id="IPR041492">
    <property type="entry name" value="HAD_2"/>
</dbReference>
<reference evidence="5 6" key="1">
    <citation type="submission" date="2020-08" db="EMBL/GenBank/DDBJ databases">
        <title>Genomic Encyclopedia of Type Strains, Phase IV (KMG-IV): sequencing the most valuable type-strain genomes for metagenomic binning, comparative biology and taxonomic classification.</title>
        <authorList>
            <person name="Goeker M."/>
        </authorList>
    </citation>
    <scope>NUCLEOTIDE SEQUENCE [LARGE SCALE GENOMIC DNA]</scope>
    <source>
        <strain evidence="5 6">DSM 100039</strain>
    </source>
</reference>
<dbReference type="AlphaFoldDB" id="A0A841P621"/>
<dbReference type="GO" id="GO:0016787">
    <property type="term" value="F:hydrolase activity"/>
    <property type="evidence" value="ECO:0007669"/>
    <property type="project" value="UniProtKB-KW"/>
</dbReference>
<organism evidence="5 6">
    <name type="scientific">Mesorhizobium sangaii</name>
    <dbReference type="NCBI Taxonomy" id="505389"/>
    <lineage>
        <taxon>Bacteria</taxon>
        <taxon>Pseudomonadati</taxon>
        <taxon>Pseudomonadota</taxon>
        <taxon>Alphaproteobacteria</taxon>
        <taxon>Hyphomicrobiales</taxon>
        <taxon>Phyllobacteriaceae</taxon>
        <taxon>Mesorhizobium</taxon>
    </lineage>
</organism>
<keyword evidence="6" id="KW-1185">Reference proteome</keyword>
<sequence length="238" mass="25926">MPQPDLVIFDCDGVLVDSEIVAARVEAELLTMAGYEISAEELAETYAGLTFKDIMMRVEEKSSIPFQASLIDRAEDLVDRKLRSDVRAIDGAREAVAAVTVPHCVCSNSRSERIEFMLEKVQLLPYFAGRIFSALEIPSKKTKPAPDVFLFAAEKLNAKPANTFVIEDSVHGVHGARTAGMRVIGFTGAGHSYPGHADALTEAGAETVIRRWAELKSVIAALSEWSADAREICVATRD</sequence>
<keyword evidence="4" id="KW-0460">Magnesium</keyword>
<dbReference type="SFLD" id="SFLDS00003">
    <property type="entry name" value="Haloacid_Dehalogenase"/>
    <property type="match status" value="1"/>
</dbReference>
<keyword evidence="3" id="KW-0479">Metal-binding</keyword>
<keyword evidence="5" id="KW-0378">Hydrolase</keyword>
<evidence type="ECO:0000256" key="3">
    <source>
        <dbReference type="ARBA" id="ARBA00022723"/>
    </source>
</evidence>
<dbReference type="SUPFAM" id="SSF56784">
    <property type="entry name" value="HAD-like"/>
    <property type="match status" value="1"/>
</dbReference>
<dbReference type="PANTHER" id="PTHR46193">
    <property type="entry name" value="6-PHOSPHOGLUCONATE PHOSPHATASE"/>
    <property type="match status" value="1"/>
</dbReference>
<dbReference type="SFLD" id="SFLDG01129">
    <property type="entry name" value="C1.5:_HAD__Beta-PGM__Phosphata"/>
    <property type="match status" value="1"/>
</dbReference>
<comment type="similarity">
    <text evidence="2">Belongs to the HAD-like hydrolase superfamily. CbbY/CbbZ/Gph/YieH family.</text>
</comment>
<accession>A0A841P621</accession>
<dbReference type="InterPro" id="IPR023198">
    <property type="entry name" value="PGP-like_dom2"/>
</dbReference>
<evidence type="ECO:0000256" key="1">
    <source>
        <dbReference type="ARBA" id="ARBA00001946"/>
    </source>
</evidence>
<comment type="cofactor">
    <cofactor evidence="1">
        <name>Mg(2+)</name>
        <dbReference type="ChEBI" id="CHEBI:18420"/>
    </cofactor>
</comment>
<protein>
    <submittedName>
        <fullName evidence="5">HAD superfamily hydrolase (TIGR01509 family)</fullName>
    </submittedName>
</protein>
<dbReference type="RefSeq" id="WP_184871384.1">
    <property type="nucleotide sequence ID" value="NZ_JACHEF010000001.1"/>
</dbReference>
<name>A0A841P621_9HYPH</name>